<protein>
    <submittedName>
        <fullName evidence="7">RING-H2 finger protein ATL1</fullName>
    </submittedName>
</protein>
<keyword evidence="8" id="KW-1185">Reference proteome</keyword>
<proteinExistence type="predicted"/>
<feature type="transmembrane region" description="Helical" evidence="5">
    <location>
        <begin position="6"/>
        <end position="25"/>
    </location>
</feature>
<dbReference type="Proteomes" id="UP001412067">
    <property type="component" value="Unassembled WGS sequence"/>
</dbReference>
<dbReference type="Pfam" id="PF13639">
    <property type="entry name" value="zf-RING_2"/>
    <property type="match status" value="1"/>
</dbReference>
<dbReference type="InterPro" id="IPR001841">
    <property type="entry name" value="Znf_RING"/>
</dbReference>
<evidence type="ECO:0000256" key="1">
    <source>
        <dbReference type="ARBA" id="ARBA00022723"/>
    </source>
</evidence>
<sequence>MIPKKIIIFLYLLDLVFYSCSALLYRIGLNPSFETEPAPWENVDTLFLDDGDDLTSSQLTPETLKSLLPVLDYPTFAEKHRQAAAPAESPECSVCLQSIDAGDRVRKLGNCCHAFHVGCLDRWLDLGRFSCPLCRSAVVPARADWAGRQKGPLTVLKILMGTSPFVPINDQLQ</sequence>
<dbReference type="Gene3D" id="3.30.40.10">
    <property type="entry name" value="Zinc/RING finger domain, C3HC4 (zinc finger)"/>
    <property type="match status" value="1"/>
</dbReference>
<keyword evidence="1" id="KW-0479">Metal-binding</keyword>
<gene>
    <name evidence="7" type="primary">ATL1</name>
    <name evidence="7" type="ORF">KSP40_PGU021045</name>
</gene>
<evidence type="ECO:0000313" key="7">
    <source>
        <dbReference type="EMBL" id="KAK8955119.1"/>
    </source>
</evidence>
<evidence type="ECO:0000259" key="6">
    <source>
        <dbReference type="PROSITE" id="PS50089"/>
    </source>
</evidence>
<evidence type="ECO:0000256" key="4">
    <source>
        <dbReference type="PROSITE-ProRule" id="PRU00175"/>
    </source>
</evidence>
<comment type="caution">
    <text evidence="7">The sequence shown here is derived from an EMBL/GenBank/DDBJ whole genome shotgun (WGS) entry which is preliminary data.</text>
</comment>
<dbReference type="EMBL" id="JBBWWR010000013">
    <property type="protein sequence ID" value="KAK8955119.1"/>
    <property type="molecule type" value="Genomic_DNA"/>
</dbReference>
<dbReference type="SMART" id="SM00184">
    <property type="entry name" value="RING"/>
    <property type="match status" value="1"/>
</dbReference>
<dbReference type="PANTHER" id="PTHR45969:SF81">
    <property type="entry name" value="OS08G0157400 PROTEIN"/>
    <property type="match status" value="1"/>
</dbReference>
<evidence type="ECO:0000256" key="2">
    <source>
        <dbReference type="ARBA" id="ARBA00022771"/>
    </source>
</evidence>
<keyword evidence="5" id="KW-0472">Membrane</keyword>
<keyword evidence="3" id="KW-0862">Zinc</keyword>
<organism evidence="7 8">
    <name type="scientific">Platanthera guangdongensis</name>
    <dbReference type="NCBI Taxonomy" id="2320717"/>
    <lineage>
        <taxon>Eukaryota</taxon>
        <taxon>Viridiplantae</taxon>
        <taxon>Streptophyta</taxon>
        <taxon>Embryophyta</taxon>
        <taxon>Tracheophyta</taxon>
        <taxon>Spermatophyta</taxon>
        <taxon>Magnoliopsida</taxon>
        <taxon>Liliopsida</taxon>
        <taxon>Asparagales</taxon>
        <taxon>Orchidaceae</taxon>
        <taxon>Orchidoideae</taxon>
        <taxon>Orchideae</taxon>
        <taxon>Orchidinae</taxon>
        <taxon>Platanthera</taxon>
    </lineage>
</organism>
<evidence type="ECO:0000256" key="5">
    <source>
        <dbReference type="SAM" id="Phobius"/>
    </source>
</evidence>
<dbReference type="SUPFAM" id="SSF57850">
    <property type="entry name" value="RING/U-box"/>
    <property type="match status" value="1"/>
</dbReference>
<dbReference type="PANTHER" id="PTHR45969">
    <property type="entry name" value="RING ZINC FINGER PROTEIN-RELATED"/>
    <property type="match status" value="1"/>
</dbReference>
<dbReference type="PROSITE" id="PS50089">
    <property type="entry name" value="ZF_RING_2"/>
    <property type="match status" value="1"/>
</dbReference>
<accession>A0ABR2LY36</accession>
<evidence type="ECO:0000256" key="3">
    <source>
        <dbReference type="ARBA" id="ARBA00022833"/>
    </source>
</evidence>
<feature type="domain" description="RING-type" evidence="6">
    <location>
        <begin position="92"/>
        <end position="135"/>
    </location>
</feature>
<reference evidence="7 8" key="1">
    <citation type="journal article" date="2022" name="Nat. Plants">
        <title>Genomes of leafy and leafless Platanthera orchids illuminate the evolution of mycoheterotrophy.</title>
        <authorList>
            <person name="Li M.H."/>
            <person name="Liu K.W."/>
            <person name="Li Z."/>
            <person name="Lu H.C."/>
            <person name="Ye Q.L."/>
            <person name="Zhang D."/>
            <person name="Wang J.Y."/>
            <person name="Li Y.F."/>
            <person name="Zhong Z.M."/>
            <person name="Liu X."/>
            <person name="Yu X."/>
            <person name="Liu D.K."/>
            <person name="Tu X.D."/>
            <person name="Liu B."/>
            <person name="Hao Y."/>
            <person name="Liao X.Y."/>
            <person name="Jiang Y.T."/>
            <person name="Sun W.H."/>
            <person name="Chen J."/>
            <person name="Chen Y.Q."/>
            <person name="Ai Y."/>
            <person name="Zhai J.W."/>
            <person name="Wu S.S."/>
            <person name="Zhou Z."/>
            <person name="Hsiao Y.Y."/>
            <person name="Wu W.L."/>
            <person name="Chen Y.Y."/>
            <person name="Lin Y.F."/>
            <person name="Hsu J.L."/>
            <person name="Li C.Y."/>
            <person name="Wang Z.W."/>
            <person name="Zhao X."/>
            <person name="Zhong W.Y."/>
            <person name="Ma X.K."/>
            <person name="Ma L."/>
            <person name="Huang J."/>
            <person name="Chen G.Z."/>
            <person name="Huang M.Z."/>
            <person name="Huang L."/>
            <person name="Peng D.H."/>
            <person name="Luo Y.B."/>
            <person name="Zou S.Q."/>
            <person name="Chen S.P."/>
            <person name="Lan S."/>
            <person name="Tsai W.C."/>
            <person name="Van de Peer Y."/>
            <person name="Liu Z.J."/>
        </authorList>
    </citation>
    <scope>NUCLEOTIDE SEQUENCE [LARGE SCALE GENOMIC DNA]</scope>
    <source>
        <strain evidence="7">Lor288</strain>
    </source>
</reference>
<dbReference type="InterPro" id="IPR013083">
    <property type="entry name" value="Znf_RING/FYVE/PHD"/>
</dbReference>
<keyword evidence="2 4" id="KW-0863">Zinc-finger</keyword>
<keyword evidence="5" id="KW-0812">Transmembrane</keyword>
<name>A0ABR2LY36_9ASPA</name>
<evidence type="ECO:0000313" key="8">
    <source>
        <dbReference type="Proteomes" id="UP001412067"/>
    </source>
</evidence>
<keyword evidence="5" id="KW-1133">Transmembrane helix</keyword>